<sequence>MLTLPVGRVDVPNTAQQKKKTKPTAPTKIVKNEYLLQFRMDGSRRKVVWKRLLPMPESMKEYQWIYYDDLRDVLIGYKFNDNDPKCYKLGYLPDMGKLLAVSEKTPQGNRKRTKEEKEEVQRKSQIISNALIQKLKTMEDDSADDEEDTATATATAKSNNSKNKTKDTSKTKVDHAPPIKNKSKDLSNKTSTPKKK</sequence>
<gene>
    <name evidence="2" type="ORF">RFI_21487</name>
</gene>
<accession>X6MR39</accession>
<feature type="compositionally biased region" description="Acidic residues" evidence="1">
    <location>
        <begin position="140"/>
        <end position="149"/>
    </location>
</feature>
<comment type="caution">
    <text evidence="2">The sequence shown here is derived from an EMBL/GenBank/DDBJ whole genome shotgun (WGS) entry which is preliminary data.</text>
</comment>
<dbReference type="EMBL" id="ASPP01018729">
    <property type="protein sequence ID" value="ETO15877.1"/>
    <property type="molecule type" value="Genomic_DNA"/>
</dbReference>
<dbReference type="Proteomes" id="UP000023152">
    <property type="component" value="Unassembled WGS sequence"/>
</dbReference>
<reference evidence="2 3" key="1">
    <citation type="journal article" date="2013" name="Curr. Biol.">
        <title>The Genome of the Foraminiferan Reticulomyxa filosa.</title>
        <authorList>
            <person name="Glockner G."/>
            <person name="Hulsmann N."/>
            <person name="Schleicher M."/>
            <person name="Noegel A.A."/>
            <person name="Eichinger L."/>
            <person name="Gallinger C."/>
            <person name="Pawlowski J."/>
            <person name="Sierra R."/>
            <person name="Euteneuer U."/>
            <person name="Pillet L."/>
            <person name="Moustafa A."/>
            <person name="Platzer M."/>
            <person name="Groth M."/>
            <person name="Szafranski K."/>
            <person name="Schliwa M."/>
        </authorList>
    </citation>
    <scope>NUCLEOTIDE SEQUENCE [LARGE SCALE GENOMIC DNA]</scope>
</reference>
<feature type="compositionally biased region" description="Basic and acidic residues" evidence="1">
    <location>
        <begin position="164"/>
        <end position="187"/>
    </location>
</feature>
<dbReference type="AlphaFoldDB" id="X6MR39"/>
<feature type="compositionally biased region" description="Basic and acidic residues" evidence="1">
    <location>
        <begin position="113"/>
        <end position="122"/>
    </location>
</feature>
<feature type="region of interest" description="Disordered" evidence="1">
    <location>
        <begin position="102"/>
        <end position="196"/>
    </location>
</feature>
<evidence type="ECO:0000313" key="3">
    <source>
        <dbReference type="Proteomes" id="UP000023152"/>
    </source>
</evidence>
<feature type="region of interest" description="Disordered" evidence="1">
    <location>
        <begin position="1"/>
        <end position="24"/>
    </location>
</feature>
<keyword evidence="3" id="KW-1185">Reference proteome</keyword>
<name>X6MR39_RETFI</name>
<evidence type="ECO:0000313" key="2">
    <source>
        <dbReference type="EMBL" id="ETO15877.1"/>
    </source>
</evidence>
<organism evidence="2 3">
    <name type="scientific">Reticulomyxa filosa</name>
    <dbReference type="NCBI Taxonomy" id="46433"/>
    <lineage>
        <taxon>Eukaryota</taxon>
        <taxon>Sar</taxon>
        <taxon>Rhizaria</taxon>
        <taxon>Retaria</taxon>
        <taxon>Foraminifera</taxon>
        <taxon>Monothalamids</taxon>
        <taxon>Reticulomyxidae</taxon>
        <taxon>Reticulomyxa</taxon>
    </lineage>
</organism>
<feature type="compositionally biased region" description="Low complexity" evidence="1">
    <location>
        <begin position="150"/>
        <end position="162"/>
    </location>
</feature>
<evidence type="ECO:0000256" key="1">
    <source>
        <dbReference type="SAM" id="MobiDB-lite"/>
    </source>
</evidence>
<protein>
    <submittedName>
        <fullName evidence="2">Uncharacterized protein</fullName>
    </submittedName>
</protein>
<proteinExistence type="predicted"/>